<feature type="compositionally biased region" description="Low complexity" evidence="9">
    <location>
        <begin position="742"/>
        <end position="762"/>
    </location>
</feature>
<feature type="compositionally biased region" description="Basic and acidic residues" evidence="9">
    <location>
        <begin position="688"/>
        <end position="699"/>
    </location>
</feature>
<feature type="compositionally biased region" description="Basic residues" evidence="9">
    <location>
        <begin position="169"/>
        <end position="178"/>
    </location>
</feature>
<evidence type="ECO:0000256" key="3">
    <source>
        <dbReference type="ARBA" id="ARBA00007112"/>
    </source>
</evidence>
<evidence type="ECO:0000256" key="7">
    <source>
        <dbReference type="ARBA" id="ARBA00023054"/>
    </source>
</evidence>
<feature type="compositionally biased region" description="Polar residues" evidence="9">
    <location>
        <begin position="10"/>
        <end position="22"/>
    </location>
</feature>
<feature type="compositionally biased region" description="Acidic residues" evidence="9">
    <location>
        <begin position="343"/>
        <end position="371"/>
    </location>
</feature>
<gene>
    <name evidence="10" type="ORF">UCRPC4_g01419</name>
</gene>
<feature type="region of interest" description="Disordered" evidence="9">
    <location>
        <begin position="1176"/>
        <end position="1207"/>
    </location>
</feature>
<feature type="compositionally biased region" description="Basic and acidic residues" evidence="9">
    <location>
        <begin position="520"/>
        <end position="542"/>
    </location>
</feature>
<feature type="compositionally biased region" description="Polar residues" evidence="9">
    <location>
        <begin position="37"/>
        <end position="46"/>
    </location>
</feature>
<sequence>MPSKKKAGSATANNQRPRPVSQTSAPSTNHTTSSSTNVEALSSTPPVRQEVRISDTAEQVEPPGPSEENDPPTGTVNRKKQKRRQKQAAKLAEQQQQHLNSGLQAMNGQSGNGHIPYPGRGPQKGYFTEEPDYLDGDYVDESGEVEEAFYSGDDQDIGELRHSIQDASKKKKKKKNKKTSQLLDEVRETSMVAASLLGRRALATQQALAHAKVDMRSPQQKKRDQIWNDSKNQERENIKRFWLELGEDERKSLVQVEKEAVLKKMKEQKSPCNCTICGRKRSAIEEELENLYDAYYKELEQYVHPNDAAQARRLMPPPHPRAPSLSQTHSYPSHLPPGHFGDPEDEDDDEEYDDDFDEEEEDELYSDDELEEIPRMPEEFYNFSQSLRVKDGILTVADDLLKNDGKEFINMMDKLADRRMQREQEARFPQTTLSQSHHGHNHAPIEDDDYDDEEDDEDDEDYDSQDLEEEDDDVDALTEEQRMEEGRRMFQVFAARMFEQRVMTAYREKVARERQQKLIEELDEESRLDTQREAKRQREAAKKKEKKRLQKLAKEEEKARKDAEKAAQEAEVRAAEEKRLEEQRHRREEQRKKREAEKKAQEEERAKKEADRQKRLQQERERHQEAERKQREAKDREKKKREEARKKEREEREAKEREVRERKLKEERDRKAQEEESRKQTETVSKLNRNERDRSKENEQQQSRRPPIAIPPGLYPQHSAPVQSPAFTVATPIIPKAPTPARPRQTSQQGQQSLGSSPRSQQAVTETSRNSVSPASGTASQTPVSSTASGKPSNQLPPQHHHHHPQPSAPLHHPQPSAPLSPLSQPGRQNFPFGYGMPMGPGHPPPPGMAPNMMPQMPMYQGPPMGGQYRGFGFPNNAPFPPGINGNRPYPQRQGNMPFTSQPPPMSMPQNTMGKDAPVRGSGHSRQPSASYDRPQDAPSQPQPISRPAPIGRPSSTTPDKKNKRKSADPEVEHLATQLGSKALLDDSDLPLGSSSPNDQSRISNLAPGTGRVPSFSGFNDHLQKHDTFHLGPGTPQANTWAFGTSPGGSSTWGPSPPGMAPNMNSGWPGAAPNGPAPNAFGMGGGLRAHHASRPVTIRMMAAQACRQLSNSTGSPSSGYYPIQAILSQISQMKPVNEAPVLMNEILEILDTEGNHQNGGGSFTVRGDGPAAEVKFDADDTSTTSPANASGIGMGMAPGGPPGGARGSIVGDIGSPIIGGHNSLHHPHSMAPFGGTIGNRF</sequence>
<feature type="compositionally biased region" description="Basic and acidic residues" evidence="9">
    <location>
        <begin position="415"/>
        <end position="426"/>
    </location>
</feature>
<evidence type="ECO:0000256" key="2">
    <source>
        <dbReference type="ARBA" id="ARBA00004496"/>
    </source>
</evidence>
<dbReference type="InterPro" id="IPR051195">
    <property type="entry name" value="Fungal_stress_NST1"/>
</dbReference>
<comment type="function">
    <text evidence="1 8">May act as a negative regulator of salt tolerance.</text>
</comment>
<feature type="region of interest" description="Disordered" evidence="9">
    <location>
        <begin position="311"/>
        <end position="378"/>
    </location>
</feature>
<feature type="region of interest" description="Disordered" evidence="9">
    <location>
        <begin position="209"/>
        <end position="231"/>
    </location>
</feature>
<keyword evidence="7 8" id="KW-0175">Coiled coil</keyword>
<evidence type="ECO:0000256" key="6">
    <source>
        <dbReference type="ARBA" id="ARBA00023016"/>
    </source>
</evidence>
<feature type="region of interest" description="Disordered" evidence="9">
    <location>
        <begin position="415"/>
        <end position="484"/>
    </location>
</feature>
<evidence type="ECO:0000313" key="11">
    <source>
        <dbReference type="Proteomes" id="UP000053317"/>
    </source>
</evidence>
<organism evidence="10 11">
    <name type="scientific">Phaeomoniella chlamydospora</name>
    <name type="common">Phaeoacremonium chlamydosporum</name>
    <dbReference type="NCBI Taxonomy" id="158046"/>
    <lineage>
        <taxon>Eukaryota</taxon>
        <taxon>Fungi</taxon>
        <taxon>Dikarya</taxon>
        <taxon>Ascomycota</taxon>
        <taxon>Pezizomycotina</taxon>
        <taxon>Eurotiomycetes</taxon>
        <taxon>Chaetothyriomycetidae</taxon>
        <taxon>Phaeomoniellales</taxon>
        <taxon>Phaeomoniellaceae</taxon>
        <taxon>Phaeomoniella</taxon>
    </lineage>
</organism>
<feature type="compositionally biased region" description="Low complexity" evidence="9">
    <location>
        <begin position="88"/>
        <end position="97"/>
    </location>
</feature>
<reference evidence="10 11" key="1">
    <citation type="submission" date="2015-05" db="EMBL/GenBank/DDBJ databases">
        <title>Distinctive expansion of gene families associated with plant cell wall degradation and secondary metabolism in the genomes of grapevine trunk pathogens.</title>
        <authorList>
            <person name="Lawrence D.P."/>
            <person name="Travadon R."/>
            <person name="Rolshausen P.E."/>
            <person name="Baumgartner K."/>
        </authorList>
    </citation>
    <scope>NUCLEOTIDE SEQUENCE [LARGE SCALE GENOMIC DNA]</scope>
    <source>
        <strain evidence="10">UCRPC4</strain>
    </source>
</reference>
<accession>A0A0G2GTY6</accession>
<feature type="compositionally biased region" description="Acidic residues" evidence="9">
    <location>
        <begin position="446"/>
        <end position="478"/>
    </location>
</feature>
<feature type="compositionally biased region" description="Low complexity" evidence="9">
    <location>
        <begin position="871"/>
        <end position="887"/>
    </location>
</feature>
<dbReference type="Proteomes" id="UP000053317">
    <property type="component" value="Unassembled WGS sequence"/>
</dbReference>
<dbReference type="Pfam" id="PF13945">
    <property type="entry name" value="NST1"/>
    <property type="match status" value="1"/>
</dbReference>
<keyword evidence="5 8" id="KW-0963">Cytoplasm</keyword>
<feature type="compositionally biased region" description="Basic and acidic residues" evidence="9">
    <location>
        <begin position="552"/>
        <end position="681"/>
    </location>
</feature>
<feature type="compositionally biased region" description="Low complexity" evidence="9">
    <location>
        <begin position="809"/>
        <end position="840"/>
    </location>
</feature>
<evidence type="ECO:0000256" key="8">
    <source>
        <dbReference type="RuleBase" id="RU049441"/>
    </source>
</evidence>
<keyword evidence="11" id="KW-1185">Reference proteome</keyword>
<feature type="compositionally biased region" description="Low complexity" evidence="9">
    <location>
        <begin position="23"/>
        <end position="36"/>
    </location>
</feature>
<feature type="compositionally biased region" description="Low complexity" evidence="9">
    <location>
        <begin position="990"/>
        <end position="999"/>
    </location>
</feature>
<dbReference type="OrthoDB" id="21629at2759"/>
<feature type="region of interest" description="Disordered" evidence="9">
    <location>
        <begin position="1"/>
        <end position="138"/>
    </location>
</feature>
<feature type="compositionally biased region" description="Gly residues" evidence="9">
    <location>
        <begin position="1192"/>
        <end position="1206"/>
    </location>
</feature>
<comment type="caution">
    <text evidence="10">The sequence shown here is derived from an EMBL/GenBank/DDBJ whole genome shotgun (WGS) entry which is preliminary data.</text>
</comment>
<evidence type="ECO:0000256" key="9">
    <source>
        <dbReference type="SAM" id="MobiDB-lite"/>
    </source>
</evidence>
<evidence type="ECO:0000256" key="5">
    <source>
        <dbReference type="ARBA" id="ARBA00022490"/>
    </source>
</evidence>
<feature type="region of interest" description="Disordered" evidence="9">
    <location>
        <begin position="871"/>
        <end position="1015"/>
    </location>
</feature>
<proteinExistence type="inferred from homology"/>
<dbReference type="EMBL" id="LCWF01000034">
    <property type="protein sequence ID" value="KKY26728.1"/>
    <property type="molecule type" value="Genomic_DNA"/>
</dbReference>
<protein>
    <recommendedName>
        <fullName evidence="4 8">Stress response protein NST1</fullName>
    </recommendedName>
</protein>
<feature type="compositionally biased region" description="Acidic residues" evidence="9">
    <location>
        <begin position="129"/>
        <end position="138"/>
    </location>
</feature>
<evidence type="ECO:0000313" key="10">
    <source>
        <dbReference type="EMBL" id="KKY26728.1"/>
    </source>
</evidence>
<feature type="compositionally biased region" description="Polar residues" evidence="9">
    <location>
        <begin position="763"/>
        <end position="794"/>
    </location>
</feature>
<dbReference type="PANTHER" id="PTHR31780:SF10">
    <property type="entry name" value="LD36051P"/>
    <property type="match status" value="1"/>
</dbReference>
<feature type="compositionally biased region" description="Basic and acidic residues" evidence="9">
    <location>
        <begin position="158"/>
        <end position="168"/>
    </location>
</feature>
<dbReference type="PANTHER" id="PTHR31780">
    <property type="entry name" value="STRESS RESPONSE PROTEIN NST1-RELATED"/>
    <property type="match status" value="1"/>
</dbReference>
<feature type="compositionally biased region" description="Basic residues" evidence="9">
    <location>
        <begin position="77"/>
        <end position="87"/>
    </location>
</feature>
<dbReference type="AlphaFoldDB" id="A0A0G2GTY6"/>
<comment type="similarity">
    <text evidence="3 8">Belongs to the NST1 family.</text>
</comment>
<feature type="compositionally biased region" description="Basic and acidic residues" evidence="9">
    <location>
        <begin position="211"/>
        <end position="231"/>
    </location>
</feature>
<evidence type="ECO:0000256" key="4">
    <source>
        <dbReference type="ARBA" id="ARBA00020733"/>
    </source>
</evidence>
<keyword evidence="6 8" id="KW-0346">Stress response</keyword>
<feature type="region of interest" description="Disordered" evidence="9">
    <location>
        <begin position="520"/>
        <end position="848"/>
    </location>
</feature>
<feature type="region of interest" description="Disordered" evidence="9">
    <location>
        <begin position="150"/>
        <end position="182"/>
    </location>
</feature>
<comment type="subcellular location">
    <subcellularLocation>
        <location evidence="2 8">Cytoplasm</location>
    </subcellularLocation>
</comment>
<reference evidence="10 11" key="2">
    <citation type="submission" date="2015-05" db="EMBL/GenBank/DDBJ databases">
        <authorList>
            <person name="Morales-Cruz A."/>
            <person name="Amrine K.C."/>
            <person name="Cantu D."/>
        </authorList>
    </citation>
    <scope>NUCLEOTIDE SEQUENCE [LARGE SCALE GENOMIC DNA]</scope>
    <source>
        <strain evidence="10">UCRPC4</strain>
    </source>
</reference>
<name>A0A0G2GTY6_PHACM</name>
<feature type="compositionally biased region" description="Polar residues" evidence="9">
    <location>
        <begin position="98"/>
        <end position="109"/>
    </location>
</feature>
<evidence type="ECO:0000256" key="1">
    <source>
        <dbReference type="ARBA" id="ARBA00002545"/>
    </source>
</evidence>
<dbReference type="InterPro" id="IPR025279">
    <property type="entry name" value="NST1"/>
</dbReference>
<dbReference type="GO" id="GO:0005737">
    <property type="term" value="C:cytoplasm"/>
    <property type="evidence" value="ECO:0007669"/>
    <property type="project" value="UniProtKB-SubCell"/>
</dbReference>